<proteinExistence type="predicted"/>
<organism evidence="1 2">
    <name type="scientific">Castanea mollissima</name>
    <name type="common">Chinese chestnut</name>
    <dbReference type="NCBI Taxonomy" id="60419"/>
    <lineage>
        <taxon>Eukaryota</taxon>
        <taxon>Viridiplantae</taxon>
        <taxon>Streptophyta</taxon>
        <taxon>Embryophyta</taxon>
        <taxon>Tracheophyta</taxon>
        <taxon>Spermatophyta</taxon>
        <taxon>Magnoliopsida</taxon>
        <taxon>eudicotyledons</taxon>
        <taxon>Gunneridae</taxon>
        <taxon>Pentapetalae</taxon>
        <taxon>rosids</taxon>
        <taxon>fabids</taxon>
        <taxon>Fagales</taxon>
        <taxon>Fagaceae</taxon>
        <taxon>Castanea</taxon>
    </lineage>
</organism>
<evidence type="ECO:0000313" key="2">
    <source>
        <dbReference type="Proteomes" id="UP000737018"/>
    </source>
</evidence>
<name>A0A8J4VWV1_9ROSI</name>
<dbReference type="OrthoDB" id="10562718at2759"/>
<gene>
    <name evidence="1" type="ORF">CMV_011546</name>
</gene>
<protein>
    <submittedName>
        <fullName evidence="1">Uncharacterized protein</fullName>
    </submittedName>
</protein>
<dbReference type="EMBL" id="JRKL02001413">
    <property type="protein sequence ID" value="KAF3964139.1"/>
    <property type="molecule type" value="Genomic_DNA"/>
</dbReference>
<keyword evidence="2" id="KW-1185">Reference proteome</keyword>
<sequence>MAMNKVRKSTPSSEKAIARVWVYSALQYKDDISRLLRRLRASSLVKKCPKLKSRYRQHVKEAIEYVKTIDDFDDLVDLRTLALHCHGPEPSAYILHVIEIEEKKKMTTEFNQGMYA</sequence>
<reference evidence="1" key="1">
    <citation type="submission" date="2020-03" db="EMBL/GenBank/DDBJ databases">
        <title>Castanea mollissima Vanexum genome sequencing.</title>
        <authorList>
            <person name="Staton M."/>
        </authorList>
    </citation>
    <scope>NUCLEOTIDE SEQUENCE</scope>
    <source>
        <tissue evidence="1">Leaf</tissue>
    </source>
</reference>
<accession>A0A8J4VWV1</accession>
<evidence type="ECO:0000313" key="1">
    <source>
        <dbReference type="EMBL" id="KAF3964139.1"/>
    </source>
</evidence>
<dbReference type="Proteomes" id="UP000737018">
    <property type="component" value="Unassembled WGS sequence"/>
</dbReference>
<dbReference type="AlphaFoldDB" id="A0A8J4VWV1"/>
<comment type="caution">
    <text evidence="1">The sequence shown here is derived from an EMBL/GenBank/DDBJ whole genome shotgun (WGS) entry which is preliminary data.</text>
</comment>